<name>A0AAN9Q6U2_CANGL</name>
<gene>
    <name evidence="1" type="ORF">VNO77_27804</name>
</gene>
<dbReference type="Proteomes" id="UP001367508">
    <property type="component" value="Unassembled WGS sequence"/>
</dbReference>
<comment type="caution">
    <text evidence="1">The sequence shown here is derived from an EMBL/GenBank/DDBJ whole genome shotgun (WGS) entry which is preliminary data.</text>
</comment>
<dbReference type="EMBL" id="JAYMYQ010000006">
    <property type="protein sequence ID" value="KAK7324272.1"/>
    <property type="molecule type" value="Genomic_DNA"/>
</dbReference>
<evidence type="ECO:0000313" key="1">
    <source>
        <dbReference type="EMBL" id="KAK7324272.1"/>
    </source>
</evidence>
<keyword evidence="2" id="KW-1185">Reference proteome</keyword>
<sequence>MDSCKREKVSYVALLGGDDEVKSSSYGFSGICEASFAFRNRFGVRELPTPEKTLAHFELWRMRTTYVRIEYVQGPLIPTPITLGLNTLGSYGLYVGPALKNPRWEVHRPTEESYCGSLNFACTGRGLARRRDTIILALDAEEDSWVATILLADRSSCKWVYAPSVSQDQVRRDISHKMEFGLSGCTHSRANVGSLFRWATLTWISPEHYIIFAGPFSTNPEGQFSCRVS</sequence>
<evidence type="ECO:0000313" key="2">
    <source>
        <dbReference type="Proteomes" id="UP001367508"/>
    </source>
</evidence>
<organism evidence="1 2">
    <name type="scientific">Canavalia gladiata</name>
    <name type="common">Sword bean</name>
    <name type="synonym">Dolichos gladiatus</name>
    <dbReference type="NCBI Taxonomy" id="3824"/>
    <lineage>
        <taxon>Eukaryota</taxon>
        <taxon>Viridiplantae</taxon>
        <taxon>Streptophyta</taxon>
        <taxon>Embryophyta</taxon>
        <taxon>Tracheophyta</taxon>
        <taxon>Spermatophyta</taxon>
        <taxon>Magnoliopsida</taxon>
        <taxon>eudicotyledons</taxon>
        <taxon>Gunneridae</taxon>
        <taxon>Pentapetalae</taxon>
        <taxon>rosids</taxon>
        <taxon>fabids</taxon>
        <taxon>Fabales</taxon>
        <taxon>Fabaceae</taxon>
        <taxon>Papilionoideae</taxon>
        <taxon>50 kb inversion clade</taxon>
        <taxon>NPAAA clade</taxon>
        <taxon>indigoferoid/millettioid clade</taxon>
        <taxon>Phaseoleae</taxon>
        <taxon>Canavalia</taxon>
    </lineage>
</organism>
<reference evidence="1 2" key="1">
    <citation type="submission" date="2024-01" db="EMBL/GenBank/DDBJ databases">
        <title>The genomes of 5 underutilized Papilionoideae crops provide insights into root nodulation and disease resistanc.</title>
        <authorList>
            <person name="Jiang F."/>
        </authorList>
    </citation>
    <scope>NUCLEOTIDE SEQUENCE [LARGE SCALE GENOMIC DNA]</scope>
    <source>
        <strain evidence="1">LVBAO_FW01</strain>
        <tissue evidence="1">Leaves</tissue>
    </source>
</reference>
<proteinExistence type="predicted"/>
<accession>A0AAN9Q6U2</accession>
<dbReference type="AlphaFoldDB" id="A0AAN9Q6U2"/>
<protein>
    <submittedName>
        <fullName evidence="1">Uncharacterized protein</fullName>
    </submittedName>
</protein>